<gene>
    <name evidence="2" type="ORF">Sjap_025053</name>
</gene>
<evidence type="ECO:0000259" key="1">
    <source>
        <dbReference type="Pfam" id="PF12937"/>
    </source>
</evidence>
<name>A0AAP0HH59_9MAGN</name>
<proteinExistence type="predicted"/>
<organism evidence="2 3">
    <name type="scientific">Stephania japonica</name>
    <dbReference type="NCBI Taxonomy" id="461633"/>
    <lineage>
        <taxon>Eukaryota</taxon>
        <taxon>Viridiplantae</taxon>
        <taxon>Streptophyta</taxon>
        <taxon>Embryophyta</taxon>
        <taxon>Tracheophyta</taxon>
        <taxon>Spermatophyta</taxon>
        <taxon>Magnoliopsida</taxon>
        <taxon>Ranunculales</taxon>
        <taxon>Menispermaceae</taxon>
        <taxon>Menispermoideae</taxon>
        <taxon>Cissampelideae</taxon>
        <taxon>Stephania</taxon>
    </lineage>
</organism>
<dbReference type="Gene3D" id="1.20.1280.50">
    <property type="match status" value="1"/>
</dbReference>
<reference evidence="2 3" key="1">
    <citation type="submission" date="2024-01" db="EMBL/GenBank/DDBJ databases">
        <title>Genome assemblies of Stephania.</title>
        <authorList>
            <person name="Yang L."/>
        </authorList>
    </citation>
    <scope>NUCLEOTIDE SEQUENCE [LARGE SCALE GENOMIC DNA]</scope>
    <source>
        <strain evidence="2">QJT</strain>
        <tissue evidence="2">Leaf</tissue>
    </source>
</reference>
<dbReference type="Pfam" id="PF12937">
    <property type="entry name" value="F-box-like"/>
    <property type="match status" value="1"/>
</dbReference>
<dbReference type="PANTHER" id="PTHR47750">
    <property type="entry name" value="F-BOX PROTEIN SNE"/>
    <property type="match status" value="1"/>
</dbReference>
<evidence type="ECO:0000313" key="2">
    <source>
        <dbReference type="EMBL" id="KAK9084642.1"/>
    </source>
</evidence>
<dbReference type="PANTHER" id="PTHR47750:SF1">
    <property type="entry name" value="F-BOX PROTEIN SNE"/>
    <property type="match status" value="1"/>
</dbReference>
<dbReference type="GO" id="GO:0009740">
    <property type="term" value="P:gibberellic acid mediated signaling pathway"/>
    <property type="evidence" value="ECO:0007669"/>
    <property type="project" value="TreeGrafter"/>
</dbReference>
<dbReference type="InterPro" id="IPR001810">
    <property type="entry name" value="F-box_dom"/>
</dbReference>
<dbReference type="GO" id="GO:0009937">
    <property type="term" value="P:regulation of gibberellic acid mediated signaling pathway"/>
    <property type="evidence" value="ECO:0007669"/>
    <property type="project" value="InterPro"/>
</dbReference>
<dbReference type="EMBL" id="JBBNAE010000011">
    <property type="protein sequence ID" value="KAK9084642.1"/>
    <property type="molecule type" value="Genomic_DNA"/>
</dbReference>
<dbReference type="GO" id="GO:0019005">
    <property type="term" value="C:SCF ubiquitin ligase complex"/>
    <property type="evidence" value="ECO:0007669"/>
    <property type="project" value="InterPro"/>
</dbReference>
<sequence length="145" mass="16825">MVKKQRGLSLFCINDNQDLLIEILTRLDDRTLAVASTVCKLWRELTRQDSFWEALCFRHVSPPRVRPVVAAMGGFRRLYRVCVGPALARLVRFDSVWTREELETQLQRLSLSLFSVYYYERLGARREDGRATASLMFLGEPVNVK</sequence>
<dbReference type="AlphaFoldDB" id="A0AAP0HH59"/>
<dbReference type="InterPro" id="IPR044184">
    <property type="entry name" value="SNE/GID2"/>
</dbReference>
<keyword evidence="3" id="KW-1185">Reference proteome</keyword>
<comment type="caution">
    <text evidence="2">The sequence shown here is derived from an EMBL/GenBank/DDBJ whole genome shotgun (WGS) entry which is preliminary data.</text>
</comment>
<accession>A0AAP0HH59</accession>
<evidence type="ECO:0000313" key="3">
    <source>
        <dbReference type="Proteomes" id="UP001417504"/>
    </source>
</evidence>
<dbReference type="InterPro" id="IPR036047">
    <property type="entry name" value="F-box-like_dom_sf"/>
</dbReference>
<protein>
    <recommendedName>
        <fullName evidence="1">F-box domain-containing protein</fullName>
    </recommendedName>
</protein>
<feature type="domain" description="F-box" evidence="1">
    <location>
        <begin position="18"/>
        <end position="58"/>
    </location>
</feature>
<dbReference type="SUPFAM" id="SSF81383">
    <property type="entry name" value="F-box domain"/>
    <property type="match status" value="1"/>
</dbReference>
<dbReference type="Proteomes" id="UP001417504">
    <property type="component" value="Unassembled WGS sequence"/>
</dbReference>